<dbReference type="CDD" id="cd00371">
    <property type="entry name" value="HMA"/>
    <property type="match status" value="1"/>
</dbReference>
<dbReference type="Gene3D" id="3.30.70.100">
    <property type="match status" value="1"/>
</dbReference>
<evidence type="ECO:0000313" key="15">
    <source>
        <dbReference type="EMBL" id="TDO78318.1"/>
    </source>
</evidence>
<feature type="transmembrane region" description="Helical" evidence="13">
    <location>
        <begin position="367"/>
        <end position="394"/>
    </location>
</feature>
<dbReference type="SUPFAM" id="SSF56784">
    <property type="entry name" value="HAD-like"/>
    <property type="match status" value="1"/>
</dbReference>
<name>A0A4R6LHM8_9FIRM</name>
<evidence type="ECO:0000256" key="3">
    <source>
        <dbReference type="ARBA" id="ARBA00022539"/>
    </source>
</evidence>
<keyword evidence="5 13" id="KW-0479">Metal-binding</keyword>
<dbReference type="OrthoDB" id="9813266at2"/>
<dbReference type="SFLD" id="SFLDS00003">
    <property type="entry name" value="Haloacid_Dehalogenase"/>
    <property type="match status" value="1"/>
</dbReference>
<comment type="catalytic activity">
    <reaction evidence="12">
        <text>Cd(2+)(in) + ATP + H2O = Cd(2+)(out) + ADP + phosphate + H(+)</text>
        <dbReference type="Rhea" id="RHEA:12132"/>
        <dbReference type="ChEBI" id="CHEBI:15377"/>
        <dbReference type="ChEBI" id="CHEBI:15378"/>
        <dbReference type="ChEBI" id="CHEBI:30616"/>
        <dbReference type="ChEBI" id="CHEBI:43474"/>
        <dbReference type="ChEBI" id="CHEBI:48775"/>
        <dbReference type="ChEBI" id="CHEBI:456216"/>
        <dbReference type="EC" id="7.2.2.21"/>
    </reaction>
</comment>
<dbReference type="Gene3D" id="2.70.150.10">
    <property type="entry name" value="Calcium-transporting ATPase, cytoplasmic transduction domain A"/>
    <property type="match status" value="1"/>
</dbReference>
<dbReference type="SFLD" id="SFLDF00027">
    <property type="entry name" value="p-type_atpase"/>
    <property type="match status" value="1"/>
</dbReference>
<comment type="subcellular location">
    <subcellularLocation>
        <location evidence="13">Cell membrane</location>
    </subcellularLocation>
    <subcellularLocation>
        <location evidence="1">Membrane</location>
        <topology evidence="1">Multi-pass membrane protein</topology>
    </subcellularLocation>
</comment>
<protein>
    <recommendedName>
        <fullName evidence="11">Cd(2+)-exporting ATPase</fullName>
        <ecNumber evidence="11">7.2.2.21</ecNumber>
    </recommendedName>
</protein>
<dbReference type="RefSeq" id="WP_133515970.1">
    <property type="nucleotide sequence ID" value="NZ_SNWX01000029.1"/>
</dbReference>
<dbReference type="NCBIfam" id="TIGR01494">
    <property type="entry name" value="ATPase_P-type"/>
    <property type="match status" value="1"/>
</dbReference>
<comment type="caution">
    <text evidence="15">The sequence shown here is derived from an EMBL/GenBank/DDBJ whole genome shotgun (WGS) entry which is preliminary data.</text>
</comment>
<evidence type="ECO:0000313" key="16">
    <source>
        <dbReference type="Proteomes" id="UP000295064"/>
    </source>
</evidence>
<dbReference type="PRINTS" id="PR00941">
    <property type="entry name" value="CDATPASE"/>
</dbReference>
<dbReference type="InterPro" id="IPR023299">
    <property type="entry name" value="ATPase_P-typ_cyto_dom_N"/>
</dbReference>
<keyword evidence="4 13" id="KW-0812">Transmembrane</keyword>
<dbReference type="PANTHER" id="PTHR48085:SF5">
    <property type="entry name" value="CADMIUM_ZINC-TRANSPORTING ATPASE HMA4-RELATED"/>
    <property type="match status" value="1"/>
</dbReference>
<evidence type="ECO:0000256" key="7">
    <source>
        <dbReference type="ARBA" id="ARBA00022840"/>
    </source>
</evidence>
<comment type="similarity">
    <text evidence="2 13">Belongs to the cation transport ATPase (P-type) (TC 3.A.3) family. Type IB subfamily.</text>
</comment>
<feature type="transmembrane region" description="Helical" evidence="13">
    <location>
        <begin position="691"/>
        <end position="712"/>
    </location>
</feature>
<proteinExistence type="inferred from homology"/>
<dbReference type="EMBL" id="SNWX01000029">
    <property type="protein sequence ID" value="TDO78318.1"/>
    <property type="molecule type" value="Genomic_DNA"/>
</dbReference>
<dbReference type="Proteomes" id="UP000295064">
    <property type="component" value="Unassembled WGS sequence"/>
</dbReference>
<dbReference type="InterPro" id="IPR051014">
    <property type="entry name" value="Cation_Transport_ATPase_IB"/>
</dbReference>
<evidence type="ECO:0000256" key="8">
    <source>
        <dbReference type="ARBA" id="ARBA00022967"/>
    </source>
</evidence>
<feature type="transmembrane region" description="Helical" evidence="13">
    <location>
        <begin position="107"/>
        <end position="127"/>
    </location>
</feature>
<evidence type="ECO:0000256" key="13">
    <source>
        <dbReference type="RuleBase" id="RU362081"/>
    </source>
</evidence>
<keyword evidence="7 13" id="KW-0067">ATP-binding</keyword>
<dbReference type="InterPro" id="IPR018303">
    <property type="entry name" value="ATPase_P-typ_P_site"/>
</dbReference>
<keyword evidence="9 13" id="KW-1133">Transmembrane helix</keyword>
<dbReference type="SFLD" id="SFLDG00002">
    <property type="entry name" value="C1.7:_P-type_atpase_like"/>
    <property type="match status" value="1"/>
</dbReference>
<dbReference type="PRINTS" id="PR00119">
    <property type="entry name" value="CATATPASE"/>
</dbReference>
<dbReference type="InterPro" id="IPR036163">
    <property type="entry name" value="HMA_dom_sf"/>
</dbReference>
<feature type="transmembrane region" description="Helical" evidence="13">
    <location>
        <begin position="336"/>
        <end position="355"/>
    </location>
</feature>
<dbReference type="AlphaFoldDB" id="A0A4R6LHM8"/>
<dbReference type="GO" id="GO:0008551">
    <property type="term" value="F:P-type cadmium transporter activity"/>
    <property type="evidence" value="ECO:0007669"/>
    <property type="project" value="UniProtKB-EC"/>
</dbReference>
<dbReference type="InterPro" id="IPR059000">
    <property type="entry name" value="ATPase_P-type_domA"/>
</dbReference>
<feature type="domain" description="HMA" evidence="14">
    <location>
        <begin position="11"/>
        <end position="75"/>
    </location>
</feature>
<evidence type="ECO:0000256" key="12">
    <source>
        <dbReference type="ARBA" id="ARBA00049338"/>
    </source>
</evidence>
<dbReference type="InterPro" id="IPR008250">
    <property type="entry name" value="ATPase_P-typ_transduc_dom_A_sf"/>
</dbReference>
<dbReference type="GO" id="GO:0005524">
    <property type="term" value="F:ATP binding"/>
    <property type="evidence" value="ECO:0007669"/>
    <property type="project" value="UniProtKB-UniRule"/>
</dbReference>
<gene>
    <name evidence="15" type="ORF">DFR79_12924</name>
</gene>
<dbReference type="InterPro" id="IPR023214">
    <property type="entry name" value="HAD_sf"/>
</dbReference>
<evidence type="ECO:0000256" key="5">
    <source>
        <dbReference type="ARBA" id="ARBA00022723"/>
    </source>
</evidence>
<dbReference type="Gene3D" id="3.40.1110.10">
    <property type="entry name" value="Calcium-transporting ATPase, cytoplasmic domain N"/>
    <property type="match status" value="1"/>
</dbReference>
<keyword evidence="10 13" id="KW-0472">Membrane</keyword>
<organism evidence="15 16">
    <name type="scientific">Halanaerobium saccharolyticum</name>
    <dbReference type="NCBI Taxonomy" id="43595"/>
    <lineage>
        <taxon>Bacteria</taxon>
        <taxon>Bacillati</taxon>
        <taxon>Bacillota</taxon>
        <taxon>Clostridia</taxon>
        <taxon>Halanaerobiales</taxon>
        <taxon>Halanaerobiaceae</taxon>
        <taxon>Halanaerobium</taxon>
    </lineage>
</organism>
<feature type="transmembrane region" description="Helical" evidence="13">
    <location>
        <begin position="664"/>
        <end position="685"/>
    </location>
</feature>
<accession>A0A4R6LHM8</accession>
<dbReference type="GO" id="GO:0016887">
    <property type="term" value="F:ATP hydrolysis activity"/>
    <property type="evidence" value="ECO:0007669"/>
    <property type="project" value="InterPro"/>
</dbReference>
<feature type="transmembrane region" description="Helical" evidence="13">
    <location>
        <begin position="133"/>
        <end position="151"/>
    </location>
</feature>
<sequence length="717" mass="78272">MQNTLEKKEKNQKEFELEGLNCSNCALKIENQVKNLEGMENVELNFATSTLKVAAEESRLEKIKDELQNISDRIEPGVKVKDKSNNQNKKNDNNSSLKSYLWEKKNIFIGALFFAFALSFSHLNIFANTVFNTLALPAYITAYFLIGYPVLKSAVLNIGRGQIFDENFLMVIATIGAFGIREYPEAVAVMLFYMVGELFQERAVNNSRRSIKDLMDIQAEYANLVKDEEIIKVEPEQLNVDDLIAVKAGEKIPVDGKIVSGETALETSALTGESLPKDVAEGDQVLSGMINLNKLITVKVTKEYKDSTVKKILELVENASSKKAPTEQFITKFARYYTPFVVLSAALVAILPPLFTGAAFSPWFYRALVFLVVSCPCALVVSIPLGFFGGIGLASKNGILVKGGNYLEALNELDSIIFDKTGTLTEGDFKVTEVNIYSDHSREEILNIAAEAEQFSNHPIAQSIVEAAGDYKKHSADSDYQEISGAGIKAVLGNNQILAGNERLMQKNNINFQKSKNSGTAVYLAQNGEFLASIIISDQLKKDAVEAILSLKKMGIKNLAMLTGDNKLTAADVASKLGLDNFYAELLPDQKVKKVEELLSNSKKLAFVGDGINDAPVLARSDLGIAMGGLGSDAAVEAADVVLMTDEPSKIVTALNIAAKTKKLVWQNIIMALSIKAVVMILSILGMASMWAAVFADVGVALMAVFNVMRILQTDNI</sequence>
<dbReference type="InterPro" id="IPR006121">
    <property type="entry name" value="HMA_dom"/>
</dbReference>
<evidence type="ECO:0000256" key="2">
    <source>
        <dbReference type="ARBA" id="ARBA00006024"/>
    </source>
</evidence>
<dbReference type="InterPro" id="IPR044492">
    <property type="entry name" value="P_typ_ATPase_HD_dom"/>
</dbReference>
<evidence type="ECO:0000256" key="9">
    <source>
        <dbReference type="ARBA" id="ARBA00022989"/>
    </source>
</evidence>
<evidence type="ECO:0000256" key="4">
    <source>
        <dbReference type="ARBA" id="ARBA00022692"/>
    </source>
</evidence>
<dbReference type="GO" id="GO:0005886">
    <property type="term" value="C:plasma membrane"/>
    <property type="evidence" value="ECO:0007669"/>
    <property type="project" value="UniProtKB-SubCell"/>
</dbReference>
<dbReference type="CDD" id="cd07548">
    <property type="entry name" value="P-type_ATPase-Cd_Zn_Co_like"/>
    <property type="match status" value="1"/>
</dbReference>
<dbReference type="InterPro" id="IPR001757">
    <property type="entry name" value="P_typ_ATPase"/>
</dbReference>
<dbReference type="EC" id="7.2.2.21" evidence="11"/>
<dbReference type="GO" id="GO:0046872">
    <property type="term" value="F:metal ion binding"/>
    <property type="evidence" value="ECO:0007669"/>
    <property type="project" value="UniProtKB-KW"/>
</dbReference>
<dbReference type="InterPro" id="IPR023298">
    <property type="entry name" value="ATPase_P-typ_TM_dom_sf"/>
</dbReference>
<dbReference type="SUPFAM" id="SSF55008">
    <property type="entry name" value="HMA, heavy metal-associated domain"/>
    <property type="match status" value="1"/>
</dbReference>
<reference evidence="15 16" key="1">
    <citation type="submission" date="2019-03" db="EMBL/GenBank/DDBJ databases">
        <title>Subsurface microbial communities from deep shales in Ohio and West Virginia, USA.</title>
        <authorList>
            <person name="Wrighton K."/>
        </authorList>
    </citation>
    <scope>NUCLEOTIDE SEQUENCE [LARGE SCALE GENOMIC DNA]</scope>
    <source>
        <strain evidence="15 16">MA284_T2</strain>
    </source>
</reference>
<dbReference type="Pfam" id="PF00702">
    <property type="entry name" value="Hydrolase"/>
    <property type="match status" value="1"/>
</dbReference>
<evidence type="ECO:0000259" key="14">
    <source>
        <dbReference type="PROSITE" id="PS50846"/>
    </source>
</evidence>
<keyword evidence="8" id="KW-1278">Translocase</keyword>
<keyword evidence="3" id="KW-0104">Cadmium</keyword>
<dbReference type="Gene3D" id="3.40.50.1000">
    <property type="entry name" value="HAD superfamily/HAD-like"/>
    <property type="match status" value="1"/>
</dbReference>
<evidence type="ECO:0000256" key="10">
    <source>
        <dbReference type="ARBA" id="ARBA00023136"/>
    </source>
</evidence>
<evidence type="ECO:0000256" key="6">
    <source>
        <dbReference type="ARBA" id="ARBA00022741"/>
    </source>
</evidence>
<dbReference type="PROSITE" id="PS00154">
    <property type="entry name" value="ATPASE_E1_E2"/>
    <property type="match status" value="1"/>
</dbReference>
<keyword evidence="13" id="KW-1003">Cell membrane</keyword>
<dbReference type="SUPFAM" id="SSF81665">
    <property type="entry name" value="Calcium ATPase, transmembrane domain M"/>
    <property type="match status" value="1"/>
</dbReference>
<dbReference type="Pfam" id="PF00403">
    <property type="entry name" value="HMA"/>
    <property type="match status" value="1"/>
</dbReference>
<dbReference type="Pfam" id="PF00122">
    <property type="entry name" value="E1-E2_ATPase"/>
    <property type="match status" value="1"/>
</dbReference>
<dbReference type="InterPro" id="IPR027256">
    <property type="entry name" value="P-typ_ATPase_IB"/>
</dbReference>
<evidence type="ECO:0000256" key="1">
    <source>
        <dbReference type="ARBA" id="ARBA00004141"/>
    </source>
</evidence>
<dbReference type="PANTHER" id="PTHR48085">
    <property type="entry name" value="CADMIUM/ZINC-TRANSPORTING ATPASE HMA2-RELATED"/>
    <property type="match status" value="1"/>
</dbReference>
<dbReference type="PROSITE" id="PS50846">
    <property type="entry name" value="HMA_2"/>
    <property type="match status" value="1"/>
</dbReference>
<dbReference type="InterPro" id="IPR036412">
    <property type="entry name" value="HAD-like_sf"/>
</dbReference>
<dbReference type="NCBIfam" id="TIGR01512">
    <property type="entry name" value="ATPase-IB2_Cd"/>
    <property type="match status" value="1"/>
</dbReference>
<dbReference type="NCBIfam" id="TIGR01525">
    <property type="entry name" value="ATPase-IB_hvy"/>
    <property type="match status" value="1"/>
</dbReference>
<keyword evidence="6 13" id="KW-0547">Nucleotide-binding</keyword>
<evidence type="ECO:0000256" key="11">
    <source>
        <dbReference type="ARBA" id="ARBA00039103"/>
    </source>
</evidence>
<dbReference type="SUPFAM" id="SSF81653">
    <property type="entry name" value="Calcium ATPase, transduction domain A"/>
    <property type="match status" value="1"/>
</dbReference>